<keyword evidence="2" id="KW-0805">Transcription regulation</keyword>
<proteinExistence type="predicted"/>
<evidence type="ECO:0000256" key="2">
    <source>
        <dbReference type="ARBA" id="ARBA00023015"/>
    </source>
</evidence>
<keyword evidence="4" id="KW-0804">Transcription</keyword>
<comment type="subcellular location">
    <subcellularLocation>
        <location evidence="1">Nucleus</location>
    </subcellularLocation>
</comment>
<dbReference type="EMBL" id="JAKUCV010004026">
    <property type="protein sequence ID" value="KAJ4836742.1"/>
    <property type="molecule type" value="Genomic_DNA"/>
</dbReference>
<dbReference type="SUPFAM" id="SSF55455">
    <property type="entry name" value="SRF-like"/>
    <property type="match status" value="1"/>
</dbReference>
<evidence type="ECO:0000256" key="4">
    <source>
        <dbReference type="ARBA" id="ARBA00023163"/>
    </source>
</evidence>
<gene>
    <name evidence="7" type="ORF">Tsubulata_005125</name>
</gene>
<protein>
    <recommendedName>
        <fullName evidence="6">MADS-box domain-containing protein</fullName>
    </recommendedName>
</protein>
<reference evidence="7" key="1">
    <citation type="submission" date="2022-02" db="EMBL/GenBank/DDBJ databases">
        <authorList>
            <person name="Henning P.M."/>
            <person name="McCubbin A.G."/>
            <person name="Shore J.S."/>
        </authorList>
    </citation>
    <scope>NUCLEOTIDE SEQUENCE</scope>
    <source>
        <strain evidence="7">F60SS</strain>
        <tissue evidence="7">Leaves</tissue>
    </source>
</reference>
<comment type="caution">
    <text evidence="7">The sequence shown here is derived from an EMBL/GenBank/DDBJ whole genome shotgun (WGS) entry which is preliminary data.</text>
</comment>
<dbReference type="GO" id="GO:0005634">
    <property type="term" value="C:nucleus"/>
    <property type="evidence" value="ECO:0007669"/>
    <property type="project" value="UniProtKB-SubCell"/>
</dbReference>
<dbReference type="GO" id="GO:0003677">
    <property type="term" value="F:DNA binding"/>
    <property type="evidence" value="ECO:0007669"/>
    <property type="project" value="UniProtKB-KW"/>
</dbReference>
<feature type="domain" description="MADS-box" evidence="6">
    <location>
        <begin position="1"/>
        <end position="27"/>
    </location>
</feature>
<reference evidence="7" key="2">
    <citation type="journal article" date="2023" name="Plants (Basel)">
        <title>Annotation of the Turnera subulata (Passifloraceae) Draft Genome Reveals the S-Locus Evolved after the Divergence of Turneroideae from Passifloroideae in a Stepwise Manner.</title>
        <authorList>
            <person name="Henning P.M."/>
            <person name="Roalson E.H."/>
            <person name="Mir W."/>
            <person name="McCubbin A.G."/>
            <person name="Shore J.S."/>
        </authorList>
    </citation>
    <scope>NUCLEOTIDE SEQUENCE</scope>
    <source>
        <strain evidence="7">F60SS</strain>
    </source>
</reference>
<dbReference type="AlphaFoldDB" id="A0A9Q0FSI9"/>
<dbReference type="GO" id="GO:0046983">
    <property type="term" value="F:protein dimerization activity"/>
    <property type="evidence" value="ECO:0007669"/>
    <property type="project" value="InterPro"/>
</dbReference>
<keyword evidence="5" id="KW-0539">Nucleus</keyword>
<sequence length="54" mass="6241">MVKDSSSRQVTFSKPRTRLFKKANKVNSFSFSHRKVIKPSFSLPANPSLVFRKK</sequence>
<evidence type="ECO:0000313" key="8">
    <source>
        <dbReference type="Proteomes" id="UP001141552"/>
    </source>
</evidence>
<keyword evidence="3" id="KW-0238">DNA-binding</keyword>
<dbReference type="Pfam" id="PF00319">
    <property type="entry name" value="SRF-TF"/>
    <property type="match status" value="1"/>
</dbReference>
<evidence type="ECO:0000256" key="1">
    <source>
        <dbReference type="ARBA" id="ARBA00004123"/>
    </source>
</evidence>
<evidence type="ECO:0000256" key="5">
    <source>
        <dbReference type="ARBA" id="ARBA00023242"/>
    </source>
</evidence>
<evidence type="ECO:0000313" key="7">
    <source>
        <dbReference type="EMBL" id="KAJ4836742.1"/>
    </source>
</evidence>
<keyword evidence="8" id="KW-1185">Reference proteome</keyword>
<dbReference type="Proteomes" id="UP001141552">
    <property type="component" value="Unassembled WGS sequence"/>
</dbReference>
<evidence type="ECO:0000256" key="3">
    <source>
        <dbReference type="ARBA" id="ARBA00023125"/>
    </source>
</evidence>
<dbReference type="InterPro" id="IPR002100">
    <property type="entry name" value="TF_MADSbox"/>
</dbReference>
<dbReference type="InterPro" id="IPR036879">
    <property type="entry name" value="TF_MADSbox_sf"/>
</dbReference>
<dbReference type="PROSITE" id="PS50066">
    <property type="entry name" value="MADS_BOX_2"/>
    <property type="match status" value="1"/>
</dbReference>
<organism evidence="7 8">
    <name type="scientific">Turnera subulata</name>
    <dbReference type="NCBI Taxonomy" id="218843"/>
    <lineage>
        <taxon>Eukaryota</taxon>
        <taxon>Viridiplantae</taxon>
        <taxon>Streptophyta</taxon>
        <taxon>Embryophyta</taxon>
        <taxon>Tracheophyta</taxon>
        <taxon>Spermatophyta</taxon>
        <taxon>Magnoliopsida</taxon>
        <taxon>eudicotyledons</taxon>
        <taxon>Gunneridae</taxon>
        <taxon>Pentapetalae</taxon>
        <taxon>rosids</taxon>
        <taxon>fabids</taxon>
        <taxon>Malpighiales</taxon>
        <taxon>Passifloraceae</taxon>
        <taxon>Turnera</taxon>
    </lineage>
</organism>
<evidence type="ECO:0000259" key="6">
    <source>
        <dbReference type="PROSITE" id="PS50066"/>
    </source>
</evidence>
<name>A0A9Q0FSI9_9ROSI</name>
<accession>A0A9Q0FSI9</accession>